<proteinExistence type="predicted"/>
<sequence>MEAPVGWVGILGGAVRAHGESRHGGVGAVVGHSAHDGQARPAVGAVGEGMVPAAAGRVVHLGEAGGAGRRVRRHLGGSMAALAGGDGEVVGGLARRQRHHVDGVDPGQRRAVRTQPGRQRVECVGRAPGGDEHAVGVVAHGAGEVEVAGQPPHHRPEADALHHAAYPQQPALGCGRCGVEAEFGCSHGGQCTVHTMQGSKERTTCCIAALLAASALTGVPTRACSSAPGVPAASRGEKFQVVGAMIW</sequence>
<protein>
    <submittedName>
        <fullName evidence="1">Uncharacterized protein</fullName>
    </submittedName>
</protein>
<gene>
    <name evidence="1" type="ORF">GALL_486950</name>
</gene>
<dbReference type="EMBL" id="MLJW01004580">
    <property type="protein sequence ID" value="OIQ69703.1"/>
    <property type="molecule type" value="Genomic_DNA"/>
</dbReference>
<accession>A0A1J5PPK2</accession>
<comment type="caution">
    <text evidence="1">The sequence shown here is derived from an EMBL/GenBank/DDBJ whole genome shotgun (WGS) entry which is preliminary data.</text>
</comment>
<dbReference type="AlphaFoldDB" id="A0A1J5PPK2"/>
<evidence type="ECO:0000313" key="1">
    <source>
        <dbReference type="EMBL" id="OIQ69703.1"/>
    </source>
</evidence>
<name>A0A1J5PPK2_9ZZZZ</name>
<organism evidence="1">
    <name type="scientific">mine drainage metagenome</name>
    <dbReference type="NCBI Taxonomy" id="410659"/>
    <lineage>
        <taxon>unclassified sequences</taxon>
        <taxon>metagenomes</taxon>
        <taxon>ecological metagenomes</taxon>
    </lineage>
</organism>
<reference evidence="1" key="1">
    <citation type="submission" date="2016-10" db="EMBL/GenBank/DDBJ databases">
        <title>Sequence of Gallionella enrichment culture.</title>
        <authorList>
            <person name="Poehlein A."/>
            <person name="Muehling M."/>
            <person name="Daniel R."/>
        </authorList>
    </citation>
    <scope>NUCLEOTIDE SEQUENCE</scope>
</reference>